<organism evidence="1 2">
    <name type="scientific">Symbiochloris irregularis</name>
    <dbReference type="NCBI Taxonomy" id="706552"/>
    <lineage>
        <taxon>Eukaryota</taxon>
        <taxon>Viridiplantae</taxon>
        <taxon>Chlorophyta</taxon>
        <taxon>core chlorophytes</taxon>
        <taxon>Trebouxiophyceae</taxon>
        <taxon>Trebouxiales</taxon>
        <taxon>Trebouxiaceae</taxon>
        <taxon>Symbiochloris</taxon>
    </lineage>
</organism>
<keyword evidence="2" id="KW-1185">Reference proteome</keyword>
<dbReference type="AlphaFoldDB" id="A0AAW1NVQ5"/>
<name>A0AAW1NVQ5_9CHLO</name>
<dbReference type="Proteomes" id="UP001465755">
    <property type="component" value="Unassembled WGS sequence"/>
</dbReference>
<comment type="caution">
    <text evidence="1">The sequence shown here is derived from an EMBL/GenBank/DDBJ whole genome shotgun (WGS) entry which is preliminary data.</text>
</comment>
<proteinExistence type="predicted"/>
<dbReference type="EMBL" id="JALJOQ010000079">
    <property type="protein sequence ID" value="KAK9800816.1"/>
    <property type="molecule type" value="Genomic_DNA"/>
</dbReference>
<gene>
    <name evidence="1" type="ORF">WJX73_000653</name>
</gene>
<evidence type="ECO:0000313" key="1">
    <source>
        <dbReference type="EMBL" id="KAK9800816.1"/>
    </source>
</evidence>
<protein>
    <submittedName>
        <fullName evidence="1">Uncharacterized protein</fullName>
    </submittedName>
</protein>
<evidence type="ECO:0000313" key="2">
    <source>
        <dbReference type="Proteomes" id="UP001465755"/>
    </source>
</evidence>
<accession>A0AAW1NVQ5</accession>
<reference evidence="1 2" key="1">
    <citation type="journal article" date="2024" name="Nat. Commun.">
        <title>Phylogenomics reveals the evolutionary origins of lichenization in chlorophyte algae.</title>
        <authorList>
            <person name="Puginier C."/>
            <person name="Libourel C."/>
            <person name="Otte J."/>
            <person name="Skaloud P."/>
            <person name="Haon M."/>
            <person name="Grisel S."/>
            <person name="Petersen M."/>
            <person name="Berrin J.G."/>
            <person name="Delaux P.M."/>
            <person name="Dal Grande F."/>
            <person name="Keller J."/>
        </authorList>
    </citation>
    <scope>NUCLEOTIDE SEQUENCE [LARGE SCALE GENOMIC DNA]</scope>
    <source>
        <strain evidence="1 2">SAG 2036</strain>
    </source>
</reference>
<sequence length="116" mass="12771">MHSCLQGESVAFEREDFNFETVRNVKGTQGSAIAALSAADQKKRTLEKHNEAQKKYLKKQQRGKEAADRLQQWIERTGPGAFVALASTLGVRTHAQLVEALQHLRDLTGPSGKGKA</sequence>